<dbReference type="PROSITE" id="PS00452">
    <property type="entry name" value="GUANYLATE_CYCLASE_1"/>
    <property type="match status" value="2"/>
</dbReference>
<feature type="domain" description="Guanylate cyclase" evidence="26">
    <location>
        <begin position="1206"/>
        <end position="1407"/>
    </location>
</feature>
<evidence type="ECO:0000256" key="22">
    <source>
        <dbReference type="ARBA" id="ARBA00081427"/>
    </source>
</evidence>
<evidence type="ECO:0000256" key="7">
    <source>
        <dbReference type="ARBA" id="ARBA00022692"/>
    </source>
</evidence>
<accession>A0A8J9VDD1</accession>
<dbReference type="FunFam" id="3.30.70.1230:FF:000014">
    <property type="entry name" value="adenylate cyclase type 9"/>
    <property type="match status" value="1"/>
</dbReference>
<evidence type="ECO:0000313" key="27">
    <source>
        <dbReference type="EMBL" id="CAH0717295.1"/>
    </source>
</evidence>
<evidence type="ECO:0000256" key="5">
    <source>
        <dbReference type="ARBA" id="ARBA00012201"/>
    </source>
</evidence>
<evidence type="ECO:0000256" key="13">
    <source>
        <dbReference type="ARBA" id="ARBA00022989"/>
    </source>
</evidence>
<evidence type="ECO:0000256" key="8">
    <source>
        <dbReference type="ARBA" id="ARBA00022723"/>
    </source>
</evidence>
<dbReference type="EC" id="4.6.1.1" evidence="5"/>
<feature type="transmembrane region" description="Helical" evidence="25">
    <location>
        <begin position="950"/>
        <end position="971"/>
    </location>
</feature>
<dbReference type="GO" id="GO:0005524">
    <property type="term" value="F:ATP binding"/>
    <property type="evidence" value="ECO:0007669"/>
    <property type="project" value="UniProtKB-KW"/>
</dbReference>
<evidence type="ECO:0000256" key="23">
    <source>
        <dbReference type="RuleBase" id="RU000405"/>
    </source>
</evidence>
<comment type="cofactor">
    <cofactor evidence="2">
        <name>Mn(2+)</name>
        <dbReference type="ChEBI" id="CHEBI:29035"/>
    </cofactor>
</comment>
<keyword evidence="6" id="KW-1003">Cell membrane</keyword>
<keyword evidence="13 25" id="KW-1133">Transmembrane helix</keyword>
<dbReference type="GO" id="GO:0006171">
    <property type="term" value="P:cAMP biosynthetic process"/>
    <property type="evidence" value="ECO:0007669"/>
    <property type="project" value="UniProtKB-KW"/>
</dbReference>
<evidence type="ECO:0000256" key="20">
    <source>
        <dbReference type="ARBA" id="ARBA00081225"/>
    </source>
</evidence>
<feature type="transmembrane region" description="Helical" evidence="25">
    <location>
        <begin position="158"/>
        <end position="178"/>
    </location>
</feature>
<evidence type="ECO:0000256" key="9">
    <source>
        <dbReference type="ARBA" id="ARBA00022737"/>
    </source>
</evidence>
<keyword evidence="14" id="KW-0115">cAMP biosynthesis</keyword>
<dbReference type="GO" id="GO:0046872">
    <property type="term" value="F:metal ion binding"/>
    <property type="evidence" value="ECO:0007669"/>
    <property type="project" value="UniProtKB-KW"/>
</dbReference>
<evidence type="ECO:0000256" key="2">
    <source>
        <dbReference type="ARBA" id="ARBA00001936"/>
    </source>
</evidence>
<reference evidence="27" key="1">
    <citation type="submission" date="2021-12" db="EMBL/GenBank/DDBJ databases">
        <authorList>
            <person name="Martin H S."/>
        </authorList>
    </citation>
    <scope>NUCLEOTIDE SEQUENCE</scope>
</reference>
<organism evidence="27 28">
    <name type="scientific">Brenthis ino</name>
    <name type="common">lesser marbled fritillary</name>
    <dbReference type="NCBI Taxonomy" id="405034"/>
    <lineage>
        <taxon>Eukaryota</taxon>
        <taxon>Metazoa</taxon>
        <taxon>Ecdysozoa</taxon>
        <taxon>Arthropoda</taxon>
        <taxon>Hexapoda</taxon>
        <taxon>Insecta</taxon>
        <taxon>Pterygota</taxon>
        <taxon>Neoptera</taxon>
        <taxon>Endopterygota</taxon>
        <taxon>Lepidoptera</taxon>
        <taxon>Glossata</taxon>
        <taxon>Ditrysia</taxon>
        <taxon>Papilionoidea</taxon>
        <taxon>Nymphalidae</taxon>
        <taxon>Heliconiinae</taxon>
        <taxon>Argynnini</taxon>
        <taxon>Brenthis</taxon>
    </lineage>
</organism>
<evidence type="ECO:0000256" key="1">
    <source>
        <dbReference type="ARBA" id="ARBA00001593"/>
    </source>
</evidence>
<proteinExistence type="inferred from homology"/>
<dbReference type="InterPro" id="IPR001054">
    <property type="entry name" value="A/G_cyclase"/>
</dbReference>
<keyword evidence="8" id="KW-0479">Metal-binding</keyword>
<evidence type="ECO:0000256" key="21">
    <source>
        <dbReference type="ARBA" id="ARBA00081232"/>
    </source>
</evidence>
<comment type="similarity">
    <text evidence="23">Belongs to the adenylyl cyclase class-4/guanylyl cyclase family.</text>
</comment>
<evidence type="ECO:0000256" key="16">
    <source>
        <dbReference type="ARBA" id="ARBA00023180"/>
    </source>
</evidence>
<dbReference type="Gene3D" id="3.30.70.1230">
    <property type="entry name" value="Nucleotide cyclase"/>
    <property type="match status" value="2"/>
</dbReference>
<comment type="subcellular location">
    <subcellularLocation>
        <location evidence="4">Cell membrane</location>
        <topology evidence="4">Multi-pass membrane protein</topology>
    </subcellularLocation>
</comment>
<keyword evidence="10" id="KW-0547">Nucleotide-binding</keyword>
<dbReference type="GO" id="GO:0007189">
    <property type="term" value="P:adenylate cyclase-activating G protein-coupled receptor signaling pathway"/>
    <property type="evidence" value="ECO:0007669"/>
    <property type="project" value="TreeGrafter"/>
</dbReference>
<keyword evidence="18 23" id="KW-0456">Lyase</keyword>
<dbReference type="Pfam" id="PF00211">
    <property type="entry name" value="Guanylate_cyc"/>
    <property type="match status" value="2"/>
</dbReference>
<evidence type="ECO:0000256" key="24">
    <source>
        <dbReference type="SAM" id="MobiDB-lite"/>
    </source>
</evidence>
<feature type="compositionally biased region" description="Basic and acidic residues" evidence="24">
    <location>
        <begin position="616"/>
        <end position="627"/>
    </location>
</feature>
<evidence type="ECO:0000313" key="28">
    <source>
        <dbReference type="Proteomes" id="UP000838878"/>
    </source>
</evidence>
<feature type="transmembrane region" description="Helical" evidence="25">
    <location>
        <begin position="98"/>
        <end position="119"/>
    </location>
</feature>
<keyword evidence="7 25" id="KW-0812">Transmembrane</keyword>
<feature type="transmembrane region" description="Helical" evidence="25">
    <location>
        <begin position="1029"/>
        <end position="1049"/>
    </location>
</feature>
<comment type="catalytic activity">
    <reaction evidence="1">
        <text>ATP = 3',5'-cyclic AMP + diphosphate</text>
        <dbReference type="Rhea" id="RHEA:15389"/>
        <dbReference type="ChEBI" id="CHEBI:30616"/>
        <dbReference type="ChEBI" id="CHEBI:33019"/>
        <dbReference type="ChEBI" id="CHEBI:58165"/>
        <dbReference type="EC" id="4.6.1.1"/>
    </reaction>
</comment>
<comment type="cofactor">
    <cofactor evidence="3">
        <name>Mg(2+)</name>
        <dbReference type="ChEBI" id="CHEBI:18420"/>
    </cofactor>
</comment>
<feature type="transmembrane region" description="Helical" evidence="25">
    <location>
        <begin position="977"/>
        <end position="997"/>
    </location>
</feature>
<dbReference type="InterPro" id="IPR018297">
    <property type="entry name" value="A/G_cyclase_CS"/>
</dbReference>
<dbReference type="Gene3D" id="6.10.250.780">
    <property type="match status" value="1"/>
</dbReference>
<evidence type="ECO:0000256" key="10">
    <source>
        <dbReference type="ARBA" id="ARBA00022741"/>
    </source>
</evidence>
<feature type="domain" description="Guanylate cyclase" evidence="26">
    <location>
        <begin position="291"/>
        <end position="511"/>
    </location>
</feature>
<dbReference type="GO" id="GO:0004016">
    <property type="term" value="F:adenylate cyclase activity"/>
    <property type="evidence" value="ECO:0007669"/>
    <property type="project" value="UniProtKB-EC"/>
</dbReference>
<gene>
    <name evidence="27" type="ORF">BINO364_LOCUS3919</name>
</gene>
<dbReference type="FunFam" id="3.30.70.1230:FF:000008">
    <property type="entry name" value="Adenylate cyclase type 9"/>
    <property type="match status" value="1"/>
</dbReference>
<dbReference type="PANTHER" id="PTHR45627">
    <property type="entry name" value="ADENYLATE CYCLASE TYPE 1"/>
    <property type="match status" value="1"/>
</dbReference>
<evidence type="ECO:0000256" key="6">
    <source>
        <dbReference type="ARBA" id="ARBA00022475"/>
    </source>
</evidence>
<keyword evidence="16" id="KW-0325">Glycoprotein</keyword>
<dbReference type="OrthoDB" id="10035433at2759"/>
<feature type="transmembrane region" description="Helical" evidence="25">
    <location>
        <begin position="125"/>
        <end position="146"/>
    </location>
</feature>
<name>A0A8J9VDD1_9NEOP</name>
<dbReference type="InterPro" id="IPR029787">
    <property type="entry name" value="Nucleotide_cyclase"/>
</dbReference>
<feature type="transmembrane region" description="Helical" evidence="25">
    <location>
        <begin position="1069"/>
        <end position="1089"/>
    </location>
</feature>
<sequence length="1430" mass="163478">MSAQGGCVACNDESEHFDAKHDGDCSEGEDAQIRLAPHVQAYLAHNNPTTNCCGFAIPIAFERAASGTWWNPRFDSKILEGQYRSSSFRQIRLRFRFALLYILIFSISWFIYFVVLGLNGVTVKWQFLCSIFAGVLLITSVMLFVTFTNVYKVYTSRLSLIMALALCTLSLSLVTLTTQLEDDFSQAADISQSGHFTMCIEILLIIYTLTPLPLFVCVVIGLMYSMVFEVLNIVLHISEQEWQYPGMFVRVLLQLCVHIIGVHIYLMTFVRMRGTFMKVGQSLLVRRQLEMEKQLKEKMIHSVMPPKLASWLMEEQVLESDTTFKTHDPLNPRASNPGASDIKSLFRPFNMSSMDNVSILFADIVGFTRMSSNKGAEELVNILNDLFEKFDDLCLVHGCEKISTLGDCYYCVSGCPEPRPDHATCCVEMGLGMIDAIQEFDRERNEGVNMRVGVHTGTVLCGIVGTRRFKFDVWSNDVTFANKMESTGKPGRVHISEETSKFLGGSYVLEEGEEVFGHKTYFIESRQMSSPYDHEKCITPSNPVNLRLIISPAVSPQSVLSFNHSTAPVKLSEYDEKHNRKNDVKNSNNFLSPSHFNFRNKASSLPSILDSDTEIDEKKGFPERSDNSSKSPTSVGSCGKYTNKLKNWKVPRFLRKHSDTPLHEIKKRDLSDKTIHFVERGEDIVVSNNGYHQVPIVIESQENKPRPLQSSSKLNIPNNHEMVSFEREIIDIRSYLSQSRSNMSPFARSSSYRSQYGRPNIEVPVCRARSSTLTTQADIIRPKDRKLNLPLPARPPDDIISLCPSVNSRKDSGIRSTSRRSSIQQQIFALNHALGTSQADMMQHRVSGYYTSSQSSVNEIPSRIRLPPPLNEEQVQSLQKLRKQSDLQLIRCVQDNARSGVNYFVQPPLNRFTLFFKIPEMEQHYRDKAHRSDDCEDFPPTLTTSRFNTALDILVSAVIFLAVSTSILILYNEWRYTIGWFIFFIFIEALAMSLCVYRHYLKWKTKRDPLDLTDSMRRSVKIFRKLSDWYPWHLSGSLLISLPILAVLINFSCQNTTMTILKGDQSFYVYLFYVSVVHFCNFTQMSWLVKNSLVTIYAGLFLFFAVFGCHEANTLLLDRDIRLNPQVFAQNISIFDMGNFTFEDFSKNATNAFDGAHHKMHLIELYLDVALLLMLVWFLNREFEISYRLSFYSNVVANRDKQRVQNMRNQADWLLHNIIPRHVADQLKNTAKYSENHKDVAIIFASIVNFNEMYDESYLKGKEYLRVLNELIADFDELLERPEFQHVEKIKTIGSTFMAASGLNPDLRHSSRGTYDHLYQLMDFALEMQKVVDNFNQDLLEFDFILRIGYNYGDVTAGVIGTTKLYYDIWGDAVNIASRMDSTGVVKRIQVGEACIPVLSAKYEFEPRGSVYVKGKDNMNVYLVVAKNDV</sequence>
<keyword evidence="11" id="KW-0067">ATP-binding</keyword>
<feature type="transmembrane region" description="Helical" evidence="25">
    <location>
        <begin position="1160"/>
        <end position="1179"/>
    </location>
</feature>
<dbReference type="CDD" id="cd07302">
    <property type="entry name" value="CHD"/>
    <property type="match status" value="2"/>
</dbReference>
<dbReference type="EMBL" id="OV170232">
    <property type="protein sequence ID" value="CAH0717295.1"/>
    <property type="molecule type" value="Genomic_DNA"/>
</dbReference>
<dbReference type="GO" id="GO:0005886">
    <property type="term" value="C:plasma membrane"/>
    <property type="evidence" value="ECO:0007669"/>
    <property type="project" value="UniProtKB-SubCell"/>
</dbReference>
<keyword evidence="12" id="KW-0460">Magnesium</keyword>
<evidence type="ECO:0000256" key="25">
    <source>
        <dbReference type="SAM" id="Phobius"/>
    </source>
</evidence>
<keyword evidence="28" id="KW-1185">Reference proteome</keyword>
<feature type="transmembrane region" description="Helical" evidence="25">
    <location>
        <begin position="1096"/>
        <end position="1117"/>
    </location>
</feature>
<evidence type="ECO:0000256" key="14">
    <source>
        <dbReference type="ARBA" id="ARBA00022998"/>
    </source>
</evidence>
<keyword evidence="15 25" id="KW-0472">Membrane</keyword>
<evidence type="ECO:0000256" key="4">
    <source>
        <dbReference type="ARBA" id="ARBA00004651"/>
    </source>
</evidence>
<keyword evidence="17" id="KW-0464">Manganese</keyword>
<feature type="transmembrane region" description="Helical" evidence="25">
    <location>
        <begin position="247"/>
        <end position="268"/>
    </location>
</feature>
<evidence type="ECO:0000256" key="17">
    <source>
        <dbReference type="ARBA" id="ARBA00023211"/>
    </source>
</evidence>
<keyword evidence="9" id="KW-0677">Repeat</keyword>
<evidence type="ECO:0000256" key="3">
    <source>
        <dbReference type="ARBA" id="ARBA00001946"/>
    </source>
</evidence>
<evidence type="ECO:0000256" key="12">
    <source>
        <dbReference type="ARBA" id="ARBA00022842"/>
    </source>
</evidence>
<dbReference type="SUPFAM" id="SSF55073">
    <property type="entry name" value="Nucleotide cyclase"/>
    <property type="match status" value="2"/>
</dbReference>
<evidence type="ECO:0000259" key="26">
    <source>
        <dbReference type="SMART" id="SM00044"/>
    </source>
</evidence>
<dbReference type="Proteomes" id="UP000838878">
    <property type="component" value="Chromosome 12"/>
</dbReference>
<evidence type="ECO:0000256" key="11">
    <source>
        <dbReference type="ARBA" id="ARBA00022840"/>
    </source>
</evidence>
<dbReference type="GO" id="GO:0035556">
    <property type="term" value="P:intracellular signal transduction"/>
    <property type="evidence" value="ECO:0007669"/>
    <property type="project" value="InterPro"/>
</dbReference>
<evidence type="ECO:0000256" key="15">
    <source>
        <dbReference type="ARBA" id="ARBA00023136"/>
    </source>
</evidence>
<protein>
    <recommendedName>
        <fullName evidence="19">Adenylate cyclase type 9</fullName>
        <ecNumber evidence="5">4.6.1.1</ecNumber>
    </recommendedName>
    <alternativeName>
        <fullName evidence="22">ATP pyrophosphate-lyase 9</fullName>
    </alternativeName>
    <alternativeName>
        <fullName evidence="20">Adenylate cyclase type IX</fullName>
    </alternativeName>
    <alternativeName>
        <fullName evidence="21">Adenylyl cyclase 9</fullName>
    </alternativeName>
</protein>
<feature type="non-terminal residue" evidence="27">
    <location>
        <position position="1430"/>
    </location>
</feature>
<feature type="region of interest" description="Disordered" evidence="24">
    <location>
        <begin position="607"/>
        <end position="638"/>
    </location>
</feature>
<dbReference type="SMART" id="SM00044">
    <property type="entry name" value="CYCc"/>
    <property type="match status" value="2"/>
</dbReference>
<evidence type="ECO:0000256" key="18">
    <source>
        <dbReference type="ARBA" id="ARBA00023239"/>
    </source>
</evidence>
<dbReference type="PANTHER" id="PTHR45627:SF8">
    <property type="entry name" value="ADENYLATE CYCLASE TYPE 9"/>
    <property type="match status" value="1"/>
</dbReference>
<evidence type="ECO:0000256" key="19">
    <source>
        <dbReference type="ARBA" id="ARBA00070496"/>
    </source>
</evidence>